<keyword evidence="6 10" id="KW-1133">Transmembrane helix</keyword>
<proteinExistence type="evidence at transcript level"/>
<comment type="function">
    <text evidence="10">Catalyzes the reduction of fatty acyl-CoA to fatty alcohols.</text>
</comment>
<dbReference type="InterPro" id="IPR036291">
    <property type="entry name" value="NAD(P)-bd_dom_sf"/>
</dbReference>
<keyword evidence="3 10" id="KW-0444">Lipid biosynthesis</keyword>
<evidence type="ECO:0000256" key="7">
    <source>
        <dbReference type="ARBA" id="ARBA00023098"/>
    </source>
</evidence>
<evidence type="ECO:0000256" key="10">
    <source>
        <dbReference type="RuleBase" id="RU363097"/>
    </source>
</evidence>
<evidence type="ECO:0000256" key="2">
    <source>
        <dbReference type="ARBA" id="ARBA00005928"/>
    </source>
</evidence>
<keyword evidence="7 10" id="KW-0443">Lipid metabolism</keyword>
<dbReference type="InterPro" id="IPR026055">
    <property type="entry name" value="FAR"/>
</dbReference>
<feature type="transmembrane region" description="Helical" evidence="10">
    <location>
        <begin position="509"/>
        <end position="526"/>
    </location>
</feature>
<evidence type="ECO:0000256" key="4">
    <source>
        <dbReference type="ARBA" id="ARBA00022692"/>
    </source>
</evidence>
<dbReference type="GO" id="GO:0035336">
    <property type="term" value="P:long-chain fatty-acyl-CoA metabolic process"/>
    <property type="evidence" value="ECO:0007669"/>
    <property type="project" value="TreeGrafter"/>
</dbReference>
<comment type="similarity">
    <text evidence="2 10">Belongs to the fatty acyl-CoA reductase family.</text>
</comment>
<evidence type="ECO:0000256" key="11">
    <source>
        <dbReference type="SAM" id="MobiDB-lite"/>
    </source>
</evidence>
<feature type="domain" description="Fatty acyl-CoA reductase C-terminal" evidence="12">
    <location>
        <begin position="396"/>
        <end position="488"/>
    </location>
</feature>
<reference evidence="14" key="1">
    <citation type="journal article" date="2021" name="J. Neurophysiol.">
        <title>Gene transcription changes in a locust model of noise-induced deafness.</title>
        <authorList>
            <person name="French A.S."/>
            <person name="Warren B."/>
        </authorList>
    </citation>
    <scope>NUCLEOTIDE SEQUENCE</scope>
</reference>
<evidence type="ECO:0000256" key="9">
    <source>
        <dbReference type="ARBA" id="ARBA00052530"/>
    </source>
</evidence>
<keyword evidence="4 10" id="KW-0812">Transmembrane</keyword>
<dbReference type="GO" id="GO:0005777">
    <property type="term" value="C:peroxisome"/>
    <property type="evidence" value="ECO:0007669"/>
    <property type="project" value="TreeGrafter"/>
</dbReference>
<evidence type="ECO:0000313" key="14">
    <source>
        <dbReference type="EMBL" id="QVD39571.1"/>
    </source>
</evidence>
<dbReference type="InterPro" id="IPR033640">
    <property type="entry name" value="FAR_C"/>
</dbReference>
<dbReference type="SUPFAM" id="SSF51735">
    <property type="entry name" value="NAD(P)-binding Rossmann-fold domains"/>
    <property type="match status" value="1"/>
</dbReference>
<evidence type="ECO:0000256" key="3">
    <source>
        <dbReference type="ARBA" id="ARBA00022516"/>
    </source>
</evidence>
<dbReference type="GO" id="GO:0080019">
    <property type="term" value="F:alcohol-forming very long-chain fatty acyl-CoA reductase activity"/>
    <property type="evidence" value="ECO:0007669"/>
    <property type="project" value="InterPro"/>
</dbReference>
<dbReference type="Pfam" id="PF07993">
    <property type="entry name" value="NAD_binding_4"/>
    <property type="match status" value="1"/>
</dbReference>
<comment type="subcellular location">
    <subcellularLocation>
        <location evidence="1">Membrane</location>
        <topology evidence="1">Multi-pass membrane protein</topology>
    </subcellularLocation>
</comment>
<sequence length="571" mass="64192">MTVDGLEESGTSGSERTMSREEPSAADGAESLDVESLPDRISSLLDGREVLVTGGTGFLGKVFIEKLLRVCPGIVRIYLLVRAKKGKDPRQRIDDIFSSPLFDKLKAERGTDLIARKVVGVAGDVSAPDLGLSAADRKTLCERVSIIYHAAATIRFDEELKKAVMLNTRGTRLMLELAKEVKKLDAFVYISTAYCHLEEKVLHEKAYPPPADPHKTIKFCENMSDEICNSMTKSVLGNLPNTYAFTKALAEGLCVEAMEKGLPVLILRPSVVIPIWKEPLPGWTDNINGPTGLLIGAGKGVIRTMYCDQNGYADYLPVDIAVNGIMIATWNYIANGDKEKSIVNMTSSSEFQISWAEIIERGRKITERVPLNGVVWYPGGSMKRSRLLHNICLLFFHFIPAILIDTLIFLAGHKPIMMRVQRRIMKGFEVFEYYANNQWQFINDSALEVRKQLNKRERLLYKIDGDDLDIDAYFEDCIRAARLYILKELPETLPAARRHLRIMYWVDKITKAVFLGLLLWTLVSYSDAIFDFLRAFLRLLNYSVVQIFNVFSSSSSQSPSVTPVIQDKSLI</sequence>
<dbReference type="OrthoDB" id="429813at2759"/>
<evidence type="ECO:0000259" key="12">
    <source>
        <dbReference type="Pfam" id="PF03015"/>
    </source>
</evidence>
<name>A0A8E5JTG6_SCHGR</name>
<dbReference type="GO" id="GO:0016020">
    <property type="term" value="C:membrane"/>
    <property type="evidence" value="ECO:0007669"/>
    <property type="project" value="UniProtKB-SubCell"/>
</dbReference>
<feature type="domain" description="Thioester reductase (TE)" evidence="13">
    <location>
        <begin position="52"/>
        <end position="325"/>
    </location>
</feature>
<evidence type="ECO:0000259" key="13">
    <source>
        <dbReference type="Pfam" id="PF07993"/>
    </source>
</evidence>
<dbReference type="PANTHER" id="PTHR11011">
    <property type="entry name" value="MALE STERILITY PROTEIN 2-RELATED"/>
    <property type="match status" value="1"/>
</dbReference>
<organism evidence="14">
    <name type="scientific">Schistocerca gregaria</name>
    <name type="common">Desert locust</name>
    <name type="synonym">Gryllus gregarius</name>
    <dbReference type="NCBI Taxonomy" id="7010"/>
    <lineage>
        <taxon>Eukaryota</taxon>
        <taxon>Metazoa</taxon>
        <taxon>Ecdysozoa</taxon>
        <taxon>Arthropoda</taxon>
        <taxon>Hexapoda</taxon>
        <taxon>Insecta</taxon>
        <taxon>Pterygota</taxon>
        <taxon>Neoptera</taxon>
        <taxon>Polyneoptera</taxon>
        <taxon>Orthoptera</taxon>
        <taxon>Caelifera</taxon>
        <taxon>Acrididea</taxon>
        <taxon>Acridomorpha</taxon>
        <taxon>Acridoidea</taxon>
        <taxon>Acrididae</taxon>
        <taxon>Cyrtacanthacridinae</taxon>
        <taxon>Schistocerca</taxon>
    </lineage>
</organism>
<feature type="region of interest" description="Disordered" evidence="11">
    <location>
        <begin position="1"/>
        <end position="34"/>
    </location>
</feature>
<dbReference type="EMBL" id="MW962805">
    <property type="protein sequence ID" value="QVD39571.1"/>
    <property type="molecule type" value="mRNA"/>
</dbReference>
<dbReference type="InterPro" id="IPR013120">
    <property type="entry name" value="FAR_NAD-bd"/>
</dbReference>
<dbReference type="Pfam" id="PF03015">
    <property type="entry name" value="Sterile"/>
    <property type="match status" value="1"/>
</dbReference>
<dbReference type="Gene3D" id="3.40.50.720">
    <property type="entry name" value="NAD(P)-binding Rossmann-like Domain"/>
    <property type="match status" value="1"/>
</dbReference>
<evidence type="ECO:0000256" key="5">
    <source>
        <dbReference type="ARBA" id="ARBA00022857"/>
    </source>
</evidence>
<accession>A0A8E5JTG6</accession>
<evidence type="ECO:0000256" key="8">
    <source>
        <dbReference type="ARBA" id="ARBA00023136"/>
    </source>
</evidence>
<protein>
    <recommendedName>
        <fullName evidence="10">Fatty acyl-CoA reductase</fullName>
        <ecNumber evidence="10">1.2.1.84</ecNumber>
    </recommendedName>
</protein>
<evidence type="ECO:0000256" key="1">
    <source>
        <dbReference type="ARBA" id="ARBA00004141"/>
    </source>
</evidence>
<keyword evidence="10" id="KW-0560">Oxidoreductase</keyword>
<feature type="transmembrane region" description="Helical" evidence="10">
    <location>
        <begin position="387"/>
        <end position="412"/>
    </location>
</feature>
<dbReference type="EC" id="1.2.1.84" evidence="10"/>
<dbReference type="FunFam" id="3.40.50.720:FF:000143">
    <property type="entry name" value="Fatty acyl-CoA reductase"/>
    <property type="match status" value="1"/>
</dbReference>
<dbReference type="CDD" id="cd09071">
    <property type="entry name" value="FAR_C"/>
    <property type="match status" value="1"/>
</dbReference>
<keyword evidence="8 10" id="KW-0472">Membrane</keyword>
<evidence type="ECO:0000256" key="6">
    <source>
        <dbReference type="ARBA" id="ARBA00022989"/>
    </source>
</evidence>
<dbReference type="GO" id="GO:0102965">
    <property type="term" value="F:alcohol-forming long-chain fatty acyl-CoA reductase activity"/>
    <property type="evidence" value="ECO:0007669"/>
    <property type="project" value="UniProtKB-EC"/>
</dbReference>
<dbReference type="AlphaFoldDB" id="A0A8E5JTG6"/>
<dbReference type="PANTHER" id="PTHR11011:SF61">
    <property type="entry name" value="FATTY ACYL-COA REDUCTASE"/>
    <property type="match status" value="1"/>
</dbReference>
<keyword evidence="5 10" id="KW-0521">NADP</keyword>
<comment type="catalytic activity">
    <reaction evidence="9 10">
        <text>a long-chain fatty acyl-CoA + 2 NADPH + 2 H(+) = a long-chain primary fatty alcohol + 2 NADP(+) + CoA</text>
        <dbReference type="Rhea" id="RHEA:52716"/>
        <dbReference type="ChEBI" id="CHEBI:15378"/>
        <dbReference type="ChEBI" id="CHEBI:57287"/>
        <dbReference type="ChEBI" id="CHEBI:57783"/>
        <dbReference type="ChEBI" id="CHEBI:58349"/>
        <dbReference type="ChEBI" id="CHEBI:77396"/>
        <dbReference type="ChEBI" id="CHEBI:83139"/>
        <dbReference type="EC" id="1.2.1.84"/>
    </reaction>
</comment>
<dbReference type="CDD" id="cd05236">
    <property type="entry name" value="FAR-N_SDR_e"/>
    <property type="match status" value="1"/>
</dbReference>